<organism evidence="1 2">
    <name type="scientific">Actinidia rufa</name>
    <dbReference type="NCBI Taxonomy" id="165716"/>
    <lineage>
        <taxon>Eukaryota</taxon>
        <taxon>Viridiplantae</taxon>
        <taxon>Streptophyta</taxon>
        <taxon>Embryophyta</taxon>
        <taxon>Tracheophyta</taxon>
        <taxon>Spermatophyta</taxon>
        <taxon>Magnoliopsida</taxon>
        <taxon>eudicotyledons</taxon>
        <taxon>Gunneridae</taxon>
        <taxon>Pentapetalae</taxon>
        <taxon>asterids</taxon>
        <taxon>Ericales</taxon>
        <taxon>Actinidiaceae</taxon>
        <taxon>Actinidia</taxon>
    </lineage>
</organism>
<name>A0A7J0GQN6_9ERIC</name>
<proteinExistence type="predicted"/>
<comment type="caution">
    <text evidence="1">The sequence shown here is derived from an EMBL/GenBank/DDBJ whole genome shotgun (WGS) entry which is preliminary data.</text>
</comment>
<protein>
    <submittedName>
        <fullName evidence="1">Uncharacterized protein</fullName>
    </submittedName>
</protein>
<evidence type="ECO:0000313" key="2">
    <source>
        <dbReference type="Proteomes" id="UP000585474"/>
    </source>
</evidence>
<dbReference type="Proteomes" id="UP000585474">
    <property type="component" value="Unassembled WGS sequence"/>
</dbReference>
<keyword evidence="2" id="KW-1185">Reference proteome</keyword>
<gene>
    <name evidence="1" type="ORF">Acr_23g0015010</name>
</gene>
<reference evidence="1 2" key="1">
    <citation type="submission" date="2019-07" db="EMBL/GenBank/DDBJ databases">
        <title>De Novo Assembly of kiwifruit Actinidia rufa.</title>
        <authorList>
            <person name="Sugita-Konishi S."/>
            <person name="Sato K."/>
            <person name="Mori E."/>
            <person name="Abe Y."/>
            <person name="Kisaki G."/>
            <person name="Hamano K."/>
            <person name="Suezawa K."/>
            <person name="Otani M."/>
            <person name="Fukuda T."/>
            <person name="Manabe T."/>
            <person name="Gomi K."/>
            <person name="Tabuchi M."/>
            <person name="Akimitsu K."/>
            <person name="Kataoka I."/>
        </authorList>
    </citation>
    <scope>NUCLEOTIDE SEQUENCE [LARGE SCALE GENOMIC DNA]</scope>
    <source>
        <strain evidence="2">cv. Fuchu</strain>
    </source>
</reference>
<dbReference type="EMBL" id="BJWL01000023">
    <property type="protein sequence ID" value="GFZ13116.1"/>
    <property type="molecule type" value="Genomic_DNA"/>
</dbReference>
<sequence length="114" mass="12573">MLPSPTYMETLYPQRERGLGLGFRVRERTASDRDRLAVGVGRVGGEADGSGEGKGGVAQVGAGGLGLVCFPDWIRSLRTNSLRTGLDWTRCRTTWPRIYRVAVCFAPDKTLDKW</sequence>
<dbReference type="AlphaFoldDB" id="A0A7J0GQN6"/>
<accession>A0A7J0GQN6</accession>
<evidence type="ECO:0000313" key="1">
    <source>
        <dbReference type="EMBL" id="GFZ13116.1"/>
    </source>
</evidence>